<feature type="repeat" description="TPR" evidence="3">
    <location>
        <begin position="444"/>
        <end position="477"/>
    </location>
</feature>
<dbReference type="SUPFAM" id="SSF48452">
    <property type="entry name" value="TPR-like"/>
    <property type="match status" value="3"/>
</dbReference>
<evidence type="ECO:0000256" key="1">
    <source>
        <dbReference type="ARBA" id="ARBA00022737"/>
    </source>
</evidence>
<reference evidence="4 5" key="1">
    <citation type="submission" date="2020-08" db="EMBL/GenBank/DDBJ databases">
        <title>Cohnella phylogeny.</title>
        <authorList>
            <person name="Dunlap C."/>
        </authorList>
    </citation>
    <scope>NUCLEOTIDE SEQUENCE [LARGE SCALE GENOMIC DNA]</scope>
    <source>
        <strain evidence="4 5">DSM 25239</strain>
    </source>
</reference>
<accession>A0A841U5N3</accession>
<dbReference type="SMART" id="SM00028">
    <property type="entry name" value="TPR"/>
    <property type="match status" value="8"/>
</dbReference>
<dbReference type="EMBL" id="JACJVR010000076">
    <property type="protein sequence ID" value="MBB6693603.1"/>
    <property type="molecule type" value="Genomic_DNA"/>
</dbReference>
<dbReference type="InterPro" id="IPR050498">
    <property type="entry name" value="Ycf3"/>
</dbReference>
<dbReference type="Pfam" id="PF13181">
    <property type="entry name" value="TPR_8"/>
    <property type="match status" value="2"/>
</dbReference>
<dbReference type="PANTHER" id="PTHR44858">
    <property type="entry name" value="TETRATRICOPEPTIDE REPEAT PROTEIN 6"/>
    <property type="match status" value="1"/>
</dbReference>
<evidence type="ECO:0000313" key="5">
    <source>
        <dbReference type="Proteomes" id="UP000553776"/>
    </source>
</evidence>
<feature type="repeat" description="TPR" evidence="3">
    <location>
        <begin position="306"/>
        <end position="339"/>
    </location>
</feature>
<dbReference type="InterPro" id="IPR019734">
    <property type="entry name" value="TPR_rpt"/>
</dbReference>
<dbReference type="PROSITE" id="PS50005">
    <property type="entry name" value="TPR"/>
    <property type="match status" value="4"/>
</dbReference>
<dbReference type="Gene3D" id="1.25.40.10">
    <property type="entry name" value="Tetratricopeptide repeat domain"/>
    <property type="match status" value="4"/>
</dbReference>
<gene>
    <name evidence="4" type="ORF">H7B90_19600</name>
</gene>
<feature type="repeat" description="TPR" evidence="3">
    <location>
        <begin position="67"/>
        <end position="100"/>
    </location>
</feature>
<keyword evidence="1" id="KW-0677">Repeat</keyword>
<dbReference type="Pfam" id="PF13432">
    <property type="entry name" value="TPR_16"/>
    <property type="match status" value="4"/>
</dbReference>
<feature type="repeat" description="TPR" evidence="3">
    <location>
        <begin position="546"/>
        <end position="579"/>
    </location>
</feature>
<dbReference type="Proteomes" id="UP000553776">
    <property type="component" value="Unassembled WGS sequence"/>
</dbReference>
<evidence type="ECO:0000313" key="4">
    <source>
        <dbReference type="EMBL" id="MBB6693603.1"/>
    </source>
</evidence>
<keyword evidence="5" id="KW-1185">Reference proteome</keyword>
<dbReference type="AlphaFoldDB" id="A0A841U5N3"/>
<dbReference type="PANTHER" id="PTHR44858:SF1">
    <property type="entry name" value="UDP-N-ACETYLGLUCOSAMINE--PEPTIDE N-ACETYLGLUCOSAMINYLTRANSFERASE SPINDLY-RELATED"/>
    <property type="match status" value="1"/>
</dbReference>
<evidence type="ECO:0000256" key="2">
    <source>
        <dbReference type="ARBA" id="ARBA00022803"/>
    </source>
</evidence>
<organism evidence="4 5">
    <name type="scientific">Cohnella xylanilytica</name>
    <dbReference type="NCBI Taxonomy" id="557555"/>
    <lineage>
        <taxon>Bacteria</taxon>
        <taxon>Bacillati</taxon>
        <taxon>Bacillota</taxon>
        <taxon>Bacilli</taxon>
        <taxon>Bacillales</taxon>
        <taxon>Paenibacillaceae</taxon>
        <taxon>Cohnella</taxon>
    </lineage>
</organism>
<protein>
    <submittedName>
        <fullName evidence="4">Tetratricopeptide repeat protein</fullName>
    </submittedName>
</protein>
<sequence>MRIPMPLARWMAARYRKRGKAERSLAWYAAIGENRMTPAQRLEYAELLHELGRPERALRALDGLELPDAYARRALIHHDAGREREAIDDLSEAIRLAPASGYYRYSRAVSLSGIGRFEEAIADMKEAIARSADGQRVSAQYELGCIFLRADRYEEAAETLGLAAASPDYALPLYRFRHAQALEGAGSDAEALEAIRLAAAAQSRLRQTRDQGETFIRERTGYSETAVRTLMAIIDSECGFRLKEAQLLEKAGRREEALEAIESGLLDYPDEEDLLLRSGALNRELGRLEASADVLETVRSRNPDRLAAYMELGATYRKMERWPEAIEALREAIGRFPNQTVARFWLVDVFRDAGMAAEAKAASKELTEIEPDDPLNWKQKAELAIDAGRFDEADAAYSAALSLEDSAEYYLRRSYSRFMAERYEDALLDLNQALERDESLRGESKTAYAMAELYAGMGNRELAEEEYGRAIRLEPDNAHLYERRAQCRFDGGRLDEALEDCRAGLALDSANVRLIWLSSFIHWSRGDAEEALSGALDYVRLMPEDEQGHYNLALIYSRMGLQDDAIRSLGRALELSPFEPRLYLERASIYYHHLFDRTRAAEDLAHWLLYTGTERPEDDRLGRLAELEGFDDEMRERAKEKFLGGFGLSRYLS</sequence>
<keyword evidence="2 3" id="KW-0802">TPR repeat</keyword>
<comment type="caution">
    <text evidence="4">The sequence shown here is derived from an EMBL/GenBank/DDBJ whole genome shotgun (WGS) entry which is preliminary data.</text>
</comment>
<dbReference type="RefSeq" id="WP_185137587.1">
    <property type="nucleotide sequence ID" value="NZ_BORM01000005.1"/>
</dbReference>
<evidence type="ECO:0000256" key="3">
    <source>
        <dbReference type="PROSITE-ProRule" id="PRU00339"/>
    </source>
</evidence>
<dbReference type="InterPro" id="IPR011990">
    <property type="entry name" value="TPR-like_helical_dom_sf"/>
</dbReference>
<proteinExistence type="predicted"/>
<name>A0A841U5N3_9BACL</name>